<dbReference type="InterPro" id="IPR011990">
    <property type="entry name" value="TPR-like_helical_dom_sf"/>
</dbReference>
<dbReference type="AlphaFoldDB" id="K0QZ95"/>
<keyword evidence="5" id="KW-1185">Reference proteome</keyword>
<evidence type="ECO:0000256" key="2">
    <source>
        <dbReference type="SAM" id="MobiDB-lite"/>
    </source>
</evidence>
<feature type="chain" id="PRO_5003835869" description="RING-type domain-containing protein" evidence="3">
    <location>
        <begin position="20"/>
        <end position="393"/>
    </location>
</feature>
<evidence type="ECO:0000313" key="4">
    <source>
        <dbReference type="EMBL" id="EJK44863.1"/>
    </source>
</evidence>
<dbReference type="SUPFAM" id="SSF81901">
    <property type="entry name" value="HCP-like"/>
    <property type="match status" value="1"/>
</dbReference>
<feature type="compositionally biased region" description="Low complexity" evidence="2">
    <location>
        <begin position="15"/>
        <end position="25"/>
    </location>
</feature>
<dbReference type="Gene3D" id="1.25.40.10">
    <property type="entry name" value="Tetratricopeptide repeat domain"/>
    <property type="match status" value="1"/>
</dbReference>
<dbReference type="InterPro" id="IPR050767">
    <property type="entry name" value="Sel1_AlgK"/>
</dbReference>
<comment type="similarity">
    <text evidence="1">Belongs to the sel-1 family.</text>
</comment>
<gene>
    <name evidence="4" type="ORF">THAOC_36564</name>
</gene>
<feature type="region of interest" description="Disordered" evidence="2">
    <location>
        <begin position="15"/>
        <end position="98"/>
    </location>
</feature>
<evidence type="ECO:0008006" key="6">
    <source>
        <dbReference type="Google" id="ProtNLM"/>
    </source>
</evidence>
<dbReference type="PANTHER" id="PTHR11102">
    <property type="entry name" value="SEL-1-LIKE PROTEIN"/>
    <property type="match status" value="1"/>
</dbReference>
<comment type="caution">
    <text evidence="4">The sequence shown here is derived from an EMBL/GenBank/DDBJ whole genome shotgun (WGS) entry which is preliminary data.</text>
</comment>
<dbReference type="EMBL" id="AGNL01049125">
    <property type="protein sequence ID" value="EJK44863.1"/>
    <property type="molecule type" value="Genomic_DNA"/>
</dbReference>
<protein>
    <recommendedName>
        <fullName evidence="6">RING-type domain-containing protein</fullName>
    </recommendedName>
</protein>
<dbReference type="PANTHER" id="PTHR11102:SF160">
    <property type="entry name" value="ERAD-ASSOCIATED E3 UBIQUITIN-PROTEIN LIGASE COMPONENT HRD3"/>
    <property type="match status" value="1"/>
</dbReference>
<dbReference type="Proteomes" id="UP000266841">
    <property type="component" value="Unassembled WGS sequence"/>
</dbReference>
<keyword evidence="3" id="KW-0732">Signal</keyword>
<accession>K0QZ95</accession>
<evidence type="ECO:0000313" key="5">
    <source>
        <dbReference type="Proteomes" id="UP000266841"/>
    </source>
</evidence>
<feature type="non-terminal residue" evidence="4">
    <location>
        <position position="1"/>
    </location>
</feature>
<dbReference type="OrthoDB" id="2384430at2759"/>
<dbReference type="InterPro" id="IPR006597">
    <property type="entry name" value="Sel1-like"/>
</dbReference>
<organism evidence="4 5">
    <name type="scientific">Thalassiosira oceanica</name>
    <name type="common">Marine diatom</name>
    <dbReference type="NCBI Taxonomy" id="159749"/>
    <lineage>
        <taxon>Eukaryota</taxon>
        <taxon>Sar</taxon>
        <taxon>Stramenopiles</taxon>
        <taxon>Ochrophyta</taxon>
        <taxon>Bacillariophyta</taxon>
        <taxon>Coscinodiscophyceae</taxon>
        <taxon>Thalassiosirophycidae</taxon>
        <taxon>Thalassiosirales</taxon>
        <taxon>Thalassiosiraceae</taxon>
        <taxon>Thalassiosira</taxon>
    </lineage>
</organism>
<dbReference type="eggNOG" id="ENOG502QV88">
    <property type="taxonomic scope" value="Eukaryota"/>
</dbReference>
<dbReference type="Pfam" id="PF08238">
    <property type="entry name" value="Sel1"/>
    <property type="match status" value="3"/>
</dbReference>
<name>K0QZ95_THAOC</name>
<evidence type="ECO:0000256" key="3">
    <source>
        <dbReference type="SAM" id="SignalP"/>
    </source>
</evidence>
<feature type="signal peptide" evidence="3">
    <location>
        <begin position="1"/>
        <end position="19"/>
    </location>
</feature>
<sequence>SLLGRRPLLLAAAAVSAAASPPGADQGDDQGREAGGGQGQQALPPGSGIVIVRPRDPRVGGGRHRRRSARLKESGTGVRKSSVTAHATRPGPPSSSYRKAIQANIDGEGPGTLGTREAKMKICGACERTLPDDSYSEEQRGRRQSIRRCDECVAAGNQLVLMRKGRKRSEEDECPICNLPLPLDVKQTSFRSCCMKEVCNGCTLAAFKRGMRDCPFCRTTALTDGSQCLPMIQKRADSGDPVAIYHLGNKYHLGQYGLEKDTTRAVELYEHAAELGEKDAHYNLGCLYDEGVDVEKNTPKAIRHWEAAAMLGHVSARFNLGNEEGRAGNVDLALQHWLISANLGHGISLDNVKKMFMSGLTAKADYARALRGYQSATEEMSSPDRNEAKALRS</sequence>
<evidence type="ECO:0000256" key="1">
    <source>
        <dbReference type="ARBA" id="ARBA00038101"/>
    </source>
</evidence>
<proteinExistence type="inferred from homology"/>
<reference evidence="4 5" key="1">
    <citation type="journal article" date="2012" name="Genome Biol.">
        <title>Genome and low-iron response of an oceanic diatom adapted to chronic iron limitation.</title>
        <authorList>
            <person name="Lommer M."/>
            <person name="Specht M."/>
            <person name="Roy A.S."/>
            <person name="Kraemer L."/>
            <person name="Andreson R."/>
            <person name="Gutowska M.A."/>
            <person name="Wolf J."/>
            <person name="Bergner S.V."/>
            <person name="Schilhabel M.B."/>
            <person name="Klostermeier U.C."/>
            <person name="Beiko R.G."/>
            <person name="Rosenstiel P."/>
            <person name="Hippler M."/>
            <person name="Laroche J."/>
        </authorList>
    </citation>
    <scope>NUCLEOTIDE SEQUENCE [LARGE SCALE GENOMIC DNA]</scope>
    <source>
        <strain evidence="4 5">CCMP1005</strain>
    </source>
</reference>
<dbReference type="SMART" id="SM00671">
    <property type="entry name" value="SEL1"/>
    <property type="match status" value="3"/>
</dbReference>